<dbReference type="EMBL" id="JACAZH010000006">
    <property type="protein sequence ID" value="KAF7366857.1"/>
    <property type="molecule type" value="Genomic_DNA"/>
</dbReference>
<dbReference type="GO" id="GO:0016491">
    <property type="term" value="F:oxidoreductase activity"/>
    <property type="evidence" value="ECO:0007669"/>
    <property type="project" value="UniProtKB-KW"/>
</dbReference>
<dbReference type="Proteomes" id="UP000623467">
    <property type="component" value="Unassembled WGS sequence"/>
</dbReference>
<sequence length="320" mass="35123">MGSSVSAVGLAAESLQEASPESTTSPVLLSNDFQVTGASSGFGLFMAEKALENGERVVATLRKPEVISDLATEYDELEMKTRKKQLLVLKLDVTIKEEISAAFIAAKQTFGRIDVVFNNAGIGLVSEIEGVTEVNARNLFEVNFWGSFSVAKQALEYFRKNDPLGGVLINMSSMFGVDAPPGCGLYAATKSALDALTDSLVKELDPTWNIKVMIFCPGWFKTNIMVNAVIEDAHPEYAGKENLASIQVREVVGLIREDSPLFQDARKLIDRFWDLSKLEKPPYRVAFGDDAKAAFKARWTTLKSDLEASEEWSKDLTFGN</sequence>
<dbReference type="PANTHER" id="PTHR43976">
    <property type="entry name" value="SHORT CHAIN DEHYDROGENASE"/>
    <property type="match status" value="1"/>
</dbReference>
<proteinExistence type="inferred from homology"/>
<evidence type="ECO:0000313" key="4">
    <source>
        <dbReference type="EMBL" id="KAF7366857.1"/>
    </source>
</evidence>
<comment type="caution">
    <text evidence="4">The sequence shown here is derived from an EMBL/GenBank/DDBJ whole genome shotgun (WGS) entry which is preliminary data.</text>
</comment>
<reference evidence="4" key="1">
    <citation type="submission" date="2020-05" db="EMBL/GenBank/DDBJ databases">
        <title>Mycena genomes resolve the evolution of fungal bioluminescence.</title>
        <authorList>
            <person name="Tsai I.J."/>
        </authorList>
    </citation>
    <scope>NUCLEOTIDE SEQUENCE</scope>
    <source>
        <strain evidence="4">160909Yilan</strain>
    </source>
</reference>
<evidence type="ECO:0000313" key="5">
    <source>
        <dbReference type="Proteomes" id="UP000623467"/>
    </source>
</evidence>
<evidence type="ECO:0000256" key="3">
    <source>
        <dbReference type="RuleBase" id="RU000363"/>
    </source>
</evidence>
<dbReference type="PANTHER" id="PTHR43976:SF16">
    <property type="entry name" value="SHORT-CHAIN DEHYDROGENASE_REDUCTASE FAMILY PROTEIN"/>
    <property type="match status" value="1"/>
</dbReference>
<dbReference type="OrthoDB" id="1274115at2759"/>
<protein>
    <submittedName>
        <fullName evidence="4">NAD(P)-binding protein</fullName>
    </submittedName>
</protein>
<dbReference type="InterPro" id="IPR002347">
    <property type="entry name" value="SDR_fam"/>
</dbReference>
<comment type="similarity">
    <text evidence="1 3">Belongs to the short-chain dehydrogenases/reductases (SDR) family.</text>
</comment>
<accession>A0A8H6YX58</accession>
<dbReference type="AlphaFoldDB" id="A0A8H6YX58"/>
<dbReference type="SUPFAM" id="SSF51735">
    <property type="entry name" value="NAD(P)-binding Rossmann-fold domains"/>
    <property type="match status" value="1"/>
</dbReference>
<dbReference type="Pfam" id="PF00106">
    <property type="entry name" value="adh_short"/>
    <property type="match status" value="1"/>
</dbReference>
<keyword evidence="2" id="KW-0560">Oxidoreductase</keyword>
<gene>
    <name evidence="4" type="ORF">MSAN_00944300</name>
</gene>
<dbReference type="InterPro" id="IPR036291">
    <property type="entry name" value="NAD(P)-bd_dom_sf"/>
</dbReference>
<evidence type="ECO:0000256" key="2">
    <source>
        <dbReference type="ARBA" id="ARBA00023002"/>
    </source>
</evidence>
<dbReference type="PRINTS" id="PR00080">
    <property type="entry name" value="SDRFAMILY"/>
</dbReference>
<dbReference type="InterPro" id="IPR051911">
    <property type="entry name" value="SDR_oxidoreductase"/>
</dbReference>
<evidence type="ECO:0000256" key="1">
    <source>
        <dbReference type="ARBA" id="ARBA00006484"/>
    </source>
</evidence>
<dbReference type="Gene3D" id="3.40.50.720">
    <property type="entry name" value="NAD(P)-binding Rossmann-like Domain"/>
    <property type="match status" value="1"/>
</dbReference>
<dbReference type="PRINTS" id="PR00081">
    <property type="entry name" value="GDHRDH"/>
</dbReference>
<name>A0A8H6YX58_9AGAR</name>
<keyword evidence="5" id="KW-1185">Reference proteome</keyword>
<organism evidence="4 5">
    <name type="scientific">Mycena sanguinolenta</name>
    <dbReference type="NCBI Taxonomy" id="230812"/>
    <lineage>
        <taxon>Eukaryota</taxon>
        <taxon>Fungi</taxon>
        <taxon>Dikarya</taxon>
        <taxon>Basidiomycota</taxon>
        <taxon>Agaricomycotina</taxon>
        <taxon>Agaricomycetes</taxon>
        <taxon>Agaricomycetidae</taxon>
        <taxon>Agaricales</taxon>
        <taxon>Marasmiineae</taxon>
        <taxon>Mycenaceae</taxon>
        <taxon>Mycena</taxon>
    </lineage>
</organism>